<dbReference type="InterPro" id="IPR002048">
    <property type="entry name" value="EF_hand_dom"/>
</dbReference>
<reference evidence="4 5" key="1">
    <citation type="journal article" date="2020" name="Mol. Biol. Evol.">
        <title>Interspecific Gene Flow and the Evolution of Specialization in Black and White Rhinoceros.</title>
        <authorList>
            <person name="Moodley Y."/>
            <person name="Westbury M.V."/>
            <person name="Russo I.M."/>
            <person name="Gopalakrishnan S."/>
            <person name="Rakotoarivelo A."/>
            <person name="Olsen R.A."/>
            <person name="Prost S."/>
            <person name="Tunstall T."/>
            <person name="Ryder O.A."/>
            <person name="Dalen L."/>
            <person name="Bruford M.W."/>
        </authorList>
    </citation>
    <scope>NUCLEOTIDE SEQUENCE [LARGE SCALE GENOMIC DNA]</scope>
    <source>
        <strain evidence="4">SBR-YM</strain>
        <tissue evidence="4">Skin</tissue>
    </source>
</reference>
<name>A0A7J7F5M6_DICBM</name>
<dbReference type="Pfam" id="PF00036">
    <property type="entry name" value="EF-hand_1"/>
    <property type="match status" value="1"/>
</dbReference>
<keyword evidence="5" id="KW-1185">Reference proteome</keyword>
<evidence type="ECO:0000256" key="2">
    <source>
        <dbReference type="ARBA" id="ARBA00022837"/>
    </source>
</evidence>
<dbReference type="Proteomes" id="UP000551758">
    <property type="component" value="Unassembled WGS sequence"/>
</dbReference>
<evidence type="ECO:0000259" key="3">
    <source>
        <dbReference type="PROSITE" id="PS50222"/>
    </source>
</evidence>
<dbReference type="InterPro" id="IPR011992">
    <property type="entry name" value="EF-hand-dom_pair"/>
</dbReference>
<protein>
    <recommendedName>
        <fullName evidence="3">EF-hand domain-containing protein</fullName>
    </recommendedName>
</protein>
<dbReference type="PROSITE" id="PS00018">
    <property type="entry name" value="EF_HAND_1"/>
    <property type="match status" value="1"/>
</dbReference>
<comment type="caution">
    <text evidence="4">The sequence shown here is derived from an EMBL/GenBank/DDBJ whole genome shotgun (WGS) entry which is preliminary data.</text>
</comment>
<dbReference type="GO" id="GO:0005509">
    <property type="term" value="F:calcium ion binding"/>
    <property type="evidence" value="ECO:0007669"/>
    <property type="project" value="InterPro"/>
</dbReference>
<keyword evidence="2" id="KW-0106">Calcium</keyword>
<accession>A0A7J7F5M6</accession>
<dbReference type="SMART" id="SM00054">
    <property type="entry name" value="EFh"/>
    <property type="match status" value="1"/>
</dbReference>
<dbReference type="SUPFAM" id="SSF47473">
    <property type="entry name" value="EF-hand"/>
    <property type="match status" value="1"/>
</dbReference>
<evidence type="ECO:0000313" key="5">
    <source>
        <dbReference type="Proteomes" id="UP000551758"/>
    </source>
</evidence>
<proteinExistence type="predicted"/>
<feature type="domain" description="EF-hand" evidence="3">
    <location>
        <begin position="48"/>
        <end position="83"/>
    </location>
</feature>
<evidence type="ECO:0000256" key="1">
    <source>
        <dbReference type="ARBA" id="ARBA00022723"/>
    </source>
</evidence>
<dbReference type="EMBL" id="JACDTQ010001259">
    <property type="protein sequence ID" value="KAF5923343.1"/>
    <property type="molecule type" value="Genomic_DNA"/>
</dbReference>
<evidence type="ECO:0000313" key="4">
    <source>
        <dbReference type="EMBL" id="KAF5923343.1"/>
    </source>
</evidence>
<keyword evidence="1" id="KW-0479">Metal-binding</keyword>
<sequence>MVAEIDTEGIGTISSEDFFAIMSVKMSEKEEILKTFKLFDDDDTGSRTLSNIKREMLDEADCDEDGEINEEEFLRMMKKTTLYQYSFFVPSVQLLTNCICYAVP</sequence>
<dbReference type="AlphaFoldDB" id="A0A7J7F5M6"/>
<organism evidence="4 5">
    <name type="scientific">Diceros bicornis minor</name>
    <name type="common">South-central black rhinoceros</name>
    <dbReference type="NCBI Taxonomy" id="77932"/>
    <lineage>
        <taxon>Eukaryota</taxon>
        <taxon>Metazoa</taxon>
        <taxon>Chordata</taxon>
        <taxon>Craniata</taxon>
        <taxon>Vertebrata</taxon>
        <taxon>Euteleostomi</taxon>
        <taxon>Mammalia</taxon>
        <taxon>Eutheria</taxon>
        <taxon>Laurasiatheria</taxon>
        <taxon>Perissodactyla</taxon>
        <taxon>Rhinocerotidae</taxon>
        <taxon>Diceros</taxon>
    </lineage>
</organism>
<dbReference type="PROSITE" id="PS50222">
    <property type="entry name" value="EF_HAND_2"/>
    <property type="match status" value="1"/>
</dbReference>
<dbReference type="Gene3D" id="1.10.238.10">
    <property type="entry name" value="EF-hand"/>
    <property type="match status" value="2"/>
</dbReference>
<gene>
    <name evidence="4" type="ORF">HPG69_006510</name>
</gene>
<dbReference type="InterPro" id="IPR018247">
    <property type="entry name" value="EF_Hand_1_Ca_BS"/>
</dbReference>